<proteinExistence type="predicted"/>
<organism evidence="2 3">
    <name type="scientific">Glossina palpalis gambiensis</name>
    <dbReference type="NCBI Taxonomy" id="67801"/>
    <lineage>
        <taxon>Eukaryota</taxon>
        <taxon>Metazoa</taxon>
        <taxon>Ecdysozoa</taxon>
        <taxon>Arthropoda</taxon>
        <taxon>Hexapoda</taxon>
        <taxon>Insecta</taxon>
        <taxon>Pterygota</taxon>
        <taxon>Neoptera</taxon>
        <taxon>Endopterygota</taxon>
        <taxon>Diptera</taxon>
        <taxon>Brachycera</taxon>
        <taxon>Muscomorpha</taxon>
        <taxon>Hippoboscoidea</taxon>
        <taxon>Glossinidae</taxon>
        <taxon>Glossina</taxon>
    </lineage>
</organism>
<sequence length="122" mass="13996">MRRRWAQFINQDHRPEVATHLLELQKELEALTKERSLSPASHARNVRDEPPTYEKGIFHPSTSAETLLGQSPDWQSTPSFPGSGRHKIRHRSGQQMGAQLYRQQKAAYLHRADQRASRGITS</sequence>
<accession>A0A1B0B4S8</accession>
<reference evidence="3" key="1">
    <citation type="submission" date="2015-01" db="EMBL/GenBank/DDBJ databases">
        <authorList>
            <person name="Aksoy S."/>
            <person name="Warren W."/>
            <person name="Wilson R.K."/>
        </authorList>
    </citation>
    <scope>NUCLEOTIDE SEQUENCE [LARGE SCALE GENOMIC DNA]</scope>
    <source>
        <strain evidence="3">IAEA</strain>
    </source>
</reference>
<feature type="compositionally biased region" description="Polar residues" evidence="1">
    <location>
        <begin position="60"/>
        <end position="80"/>
    </location>
</feature>
<protein>
    <submittedName>
        <fullName evidence="2">Uncharacterized protein</fullName>
    </submittedName>
</protein>
<dbReference type="EMBL" id="JXJN01008475">
    <property type="status" value="NOT_ANNOTATED_CDS"/>
    <property type="molecule type" value="Genomic_DNA"/>
</dbReference>
<dbReference type="AlphaFoldDB" id="A0A1B0B4S8"/>
<feature type="region of interest" description="Disordered" evidence="1">
    <location>
        <begin position="33"/>
        <end position="96"/>
    </location>
</feature>
<reference evidence="2" key="2">
    <citation type="submission" date="2020-05" db="UniProtKB">
        <authorList>
            <consortium name="EnsemblMetazoa"/>
        </authorList>
    </citation>
    <scope>IDENTIFICATION</scope>
    <source>
        <strain evidence="2">IAEA</strain>
    </source>
</reference>
<dbReference type="EnsemblMetazoa" id="GPPI018865-RA">
    <property type="protein sequence ID" value="GPPI018865-PA"/>
    <property type="gene ID" value="GPPI018865"/>
</dbReference>
<evidence type="ECO:0000313" key="2">
    <source>
        <dbReference type="EnsemblMetazoa" id="GPPI018865-PA"/>
    </source>
</evidence>
<dbReference type="VEuPathDB" id="VectorBase:GPPI018865"/>
<evidence type="ECO:0000313" key="3">
    <source>
        <dbReference type="Proteomes" id="UP000092460"/>
    </source>
</evidence>
<name>A0A1B0B4S8_9MUSC</name>
<keyword evidence="3" id="KW-1185">Reference proteome</keyword>
<evidence type="ECO:0000256" key="1">
    <source>
        <dbReference type="SAM" id="MobiDB-lite"/>
    </source>
</evidence>
<dbReference type="Proteomes" id="UP000092460">
    <property type="component" value="Unassembled WGS sequence"/>
</dbReference>